<dbReference type="GO" id="GO:0046872">
    <property type="term" value="F:metal ion binding"/>
    <property type="evidence" value="ECO:0007669"/>
    <property type="project" value="UniProtKB-UniRule"/>
</dbReference>
<dbReference type="AlphaFoldDB" id="A0A6I4T801"/>
<dbReference type="GO" id="GO:0061599">
    <property type="term" value="F:molybdopterin molybdotransferase activity"/>
    <property type="evidence" value="ECO:0007669"/>
    <property type="project" value="UniProtKB-UniRule"/>
</dbReference>
<organism evidence="8 9">
    <name type="scientific">Altericroceibacterium endophyticum</name>
    <dbReference type="NCBI Taxonomy" id="1808508"/>
    <lineage>
        <taxon>Bacteria</taxon>
        <taxon>Pseudomonadati</taxon>
        <taxon>Pseudomonadota</taxon>
        <taxon>Alphaproteobacteria</taxon>
        <taxon>Sphingomonadales</taxon>
        <taxon>Erythrobacteraceae</taxon>
        <taxon>Altericroceibacterium</taxon>
    </lineage>
</organism>
<keyword evidence="6" id="KW-0460">Magnesium</keyword>
<evidence type="ECO:0000313" key="9">
    <source>
        <dbReference type="Proteomes" id="UP000438476"/>
    </source>
</evidence>
<dbReference type="RefSeq" id="WP_160736441.1">
    <property type="nucleotide sequence ID" value="NZ_WTYT01000004.1"/>
</dbReference>
<evidence type="ECO:0000256" key="3">
    <source>
        <dbReference type="ARBA" id="ARBA00010763"/>
    </source>
</evidence>
<comment type="function">
    <text evidence="1 6">Catalyzes the insertion of molybdate into adenylated molybdopterin with the concomitant release of AMP.</text>
</comment>
<dbReference type="Pfam" id="PF00994">
    <property type="entry name" value="MoCF_biosynth"/>
    <property type="match status" value="1"/>
</dbReference>
<dbReference type="CDD" id="cd00887">
    <property type="entry name" value="MoeA"/>
    <property type="match status" value="1"/>
</dbReference>
<dbReference type="InterPro" id="IPR036688">
    <property type="entry name" value="MoeA_C_domain_IV_sf"/>
</dbReference>
<evidence type="ECO:0000259" key="7">
    <source>
        <dbReference type="SMART" id="SM00852"/>
    </source>
</evidence>
<comment type="pathway">
    <text evidence="2 6">Cofactor biosynthesis; molybdopterin biosynthesis.</text>
</comment>
<evidence type="ECO:0000256" key="6">
    <source>
        <dbReference type="RuleBase" id="RU365090"/>
    </source>
</evidence>
<dbReference type="PANTHER" id="PTHR10192:SF5">
    <property type="entry name" value="GEPHYRIN"/>
    <property type="match status" value="1"/>
</dbReference>
<dbReference type="SUPFAM" id="SSF53218">
    <property type="entry name" value="Molybdenum cofactor biosynthesis proteins"/>
    <property type="match status" value="1"/>
</dbReference>
<comment type="catalytic activity">
    <reaction evidence="5">
        <text>adenylyl-molybdopterin + molybdate = Mo-molybdopterin + AMP + H(+)</text>
        <dbReference type="Rhea" id="RHEA:35047"/>
        <dbReference type="ChEBI" id="CHEBI:15378"/>
        <dbReference type="ChEBI" id="CHEBI:36264"/>
        <dbReference type="ChEBI" id="CHEBI:62727"/>
        <dbReference type="ChEBI" id="CHEBI:71302"/>
        <dbReference type="ChEBI" id="CHEBI:456215"/>
        <dbReference type="EC" id="2.10.1.1"/>
    </reaction>
</comment>
<comment type="similarity">
    <text evidence="3 6">Belongs to the MoeA family.</text>
</comment>
<dbReference type="GO" id="GO:0006777">
    <property type="term" value="P:Mo-molybdopterin cofactor biosynthetic process"/>
    <property type="evidence" value="ECO:0007669"/>
    <property type="project" value="UniProtKB-UniRule"/>
</dbReference>
<protein>
    <recommendedName>
        <fullName evidence="6">Molybdopterin molybdenumtransferase</fullName>
        <ecNumber evidence="6">2.10.1.1</ecNumber>
    </recommendedName>
</protein>
<dbReference type="SUPFAM" id="SSF63882">
    <property type="entry name" value="MoeA N-terminal region -like"/>
    <property type="match status" value="1"/>
</dbReference>
<dbReference type="SUPFAM" id="SSF63867">
    <property type="entry name" value="MoeA C-terminal domain-like"/>
    <property type="match status" value="1"/>
</dbReference>
<evidence type="ECO:0000256" key="1">
    <source>
        <dbReference type="ARBA" id="ARBA00002901"/>
    </source>
</evidence>
<dbReference type="InterPro" id="IPR036135">
    <property type="entry name" value="MoeA_linker/N_sf"/>
</dbReference>
<dbReference type="InterPro" id="IPR008284">
    <property type="entry name" value="MoCF_biosynth_CS"/>
</dbReference>
<dbReference type="Pfam" id="PF03453">
    <property type="entry name" value="MoeA_N"/>
    <property type="match status" value="1"/>
</dbReference>
<proteinExistence type="inferred from homology"/>
<accession>A0A6I4T801</accession>
<evidence type="ECO:0000256" key="4">
    <source>
        <dbReference type="ARBA" id="ARBA00023150"/>
    </source>
</evidence>
<evidence type="ECO:0000256" key="2">
    <source>
        <dbReference type="ARBA" id="ARBA00005046"/>
    </source>
</evidence>
<dbReference type="EC" id="2.10.1.1" evidence="6"/>
<feature type="domain" description="MoaB/Mog" evidence="7">
    <location>
        <begin position="178"/>
        <end position="315"/>
    </location>
</feature>
<comment type="cofactor">
    <cofactor evidence="6">
        <name>Mg(2+)</name>
        <dbReference type="ChEBI" id="CHEBI:18420"/>
    </cofactor>
</comment>
<dbReference type="PROSITE" id="PS01079">
    <property type="entry name" value="MOCF_BIOSYNTHESIS_2"/>
    <property type="match status" value="1"/>
</dbReference>
<gene>
    <name evidence="8" type="ORF">GRI91_09465</name>
</gene>
<name>A0A6I4T801_9SPHN</name>
<dbReference type="Gene3D" id="3.40.980.10">
    <property type="entry name" value="MoaB/Mog-like domain"/>
    <property type="match status" value="1"/>
</dbReference>
<dbReference type="InterPro" id="IPR038987">
    <property type="entry name" value="MoeA-like"/>
</dbReference>
<keyword evidence="4 6" id="KW-0501">Molybdenum cofactor biosynthesis</keyword>
<dbReference type="InterPro" id="IPR001453">
    <property type="entry name" value="MoaB/Mog_dom"/>
</dbReference>
<dbReference type="OrthoDB" id="9804758at2"/>
<evidence type="ECO:0000313" key="8">
    <source>
        <dbReference type="EMBL" id="MXO65980.1"/>
    </source>
</evidence>
<dbReference type="Gene3D" id="3.90.105.10">
    <property type="entry name" value="Molybdopterin biosynthesis moea protein, domain 2"/>
    <property type="match status" value="1"/>
</dbReference>
<keyword evidence="6" id="KW-0500">Molybdenum</keyword>
<reference evidence="8 9" key="1">
    <citation type="submission" date="2019-12" db="EMBL/GenBank/DDBJ databases">
        <title>Genomic-based taxomic classification of the family Erythrobacteraceae.</title>
        <authorList>
            <person name="Xu L."/>
        </authorList>
    </citation>
    <scope>NUCLEOTIDE SEQUENCE [LARGE SCALE GENOMIC DNA]</scope>
    <source>
        <strain evidence="8 9">LMG 29518</strain>
    </source>
</reference>
<evidence type="ECO:0000256" key="5">
    <source>
        <dbReference type="ARBA" id="ARBA00047317"/>
    </source>
</evidence>
<keyword evidence="6" id="KW-0479">Metal-binding</keyword>
<dbReference type="InterPro" id="IPR005110">
    <property type="entry name" value="MoeA_linker/N"/>
</dbReference>
<dbReference type="InterPro" id="IPR005111">
    <property type="entry name" value="MoeA_C_domain_IV"/>
</dbReference>
<dbReference type="GO" id="GO:0005829">
    <property type="term" value="C:cytosol"/>
    <property type="evidence" value="ECO:0007669"/>
    <property type="project" value="TreeGrafter"/>
</dbReference>
<dbReference type="Gene3D" id="2.40.340.10">
    <property type="entry name" value="MoeA, C-terminal, domain IV"/>
    <property type="match status" value="1"/>
</dbReference>
<dbReference type="PANTHER" id="PTHR10192">
    <property type="entry name" value="MOLYBDOPTERIN BIOSYNTHESIS PROTEIN"/>
    <property type="match status" value="1"/>
</dbReference>
<dbReference type="InterPro" id="IPR036425">
    <property type="entry name" value="MoaB/Mog-like_dom_sf"/>
</dbReference>
<dbReference type="EMBL" id="WTYT01000004">
    <property type="protein sequence ID" value="MXO65980.1"/>
    <property type="molecule type" value="Genomic_DNA"/>
</dbReference>
<sequence>MTTSPALDLAEAQKRLLGRISPLGSERLPLSDALGRYLAEPVMAVRTQPPADLSAMDGYAMRAGDFVGPWNVVGESAAGHPYLGELAMGETIRISTGALLPRKAGAILLQEDADRRGDTLSTLNGEVATARHIRRAGFDFEDGDTLLSNGHLLNAQRIALIMAGGLSQVAVHHLPKIAIMETGDELSADPGNCTKHQIPASNGTMIAALARPLTSQIDLIGPVADDPAALSEALGKVEDVDILVTCGGASVGDHDLVRPALEAWGAKIDFWRVAIKPGKPIMVARRGRQLILGLPGNPVSGYVTAFLFLLPVLRAMAGAKQCLPQSVMMPLRGKMPVGGQRLELQRGRLVNGHAEPLHQQDSSALAALSQSDLLILGPRHGPARTSGAMVECYQLQNGGIA</sequence>
<comment type="caution">
    <text evidence="8">The sequence shown here is derived from an EMBL/GenBank/DDBJ whole genome shotgun (WGS) entry which is preliminary data.</text>
</comment>
<dbReference type="Proteomes" id="UP000438476">
    <property type="component" value="Unassembled WGS sequence"/>
</dbReference>
<dbReference type="SMART" id="SM00852">
    <property type="entry name" value="MoCF_biosynth"/>
    <property type="match status" value="1"/>
</dbReference>
<dbReference type="Pfam" id="PF03454">
    <property type="entry name" value="MoeA_C"/>
    <property type="match status" value="1"/>
</dbReference>
<keyword evidence="9" id="KW-1185">Reference proteome</keyword>
<dbReference type="Gene3D" id="2.170.190.11">
    <property type="entry name" value="Molybdopterin biosynthesis moea protein, domain 3"/>
    <property type="match status" value="1"/>
</dbReference>
<dbReference type="UniPathway" id="UPA00344"/>
<keyword evidence="6 8" id="KW-0808">Transferase</keyword>